<feature type="transmembrane region" description="Helical" evidence="12">
    <location>
        <begin position="237"/>
        <end position="255"/>
    </location>
</feature>
<comment type="catalytic activity">
    <reaction evidence="11">
        <text>Cd(2+)(in) + ATP + H2O = Cd(2+)(out) + ADP + phosphate + H(+)</text>
        <dbReference type="Rhea" id="RHEA:12132"/>
        <dbReference type="ChEBI" id="CHEBI:15377"/>
        <dbReference type="ChEBI" id="CHEBI:15378"/>
        <dbReference type="ChEBI" id="CHEBI:30616"/>
        <dbReference type="ChEBI" id="CHEBI:43474"/>
        <dbReference type="ChEBI" id="CHEBI:48775"/>
        <dbReference type="ChEBI" id="CHEBI:456216"/>
        <dbReference type="EC" id="7.2.2.21"/>
    </reaction>
</comment>
<dbReference type="Pfam" id="PF00702">
    <property type="entry name" value="Hydrolase"/>
    <property type="match status" value="1"/>
</dbReference>
<dbReference type="GO" id="GO:0016887">
    <property type="term" value="F:ATP hydrolysis activity"/>
    <property type="evidence" value="ECO:0007669"/>
    <property type="project" value="InterPro"/>
</dbReference>
<dbReference type="SFLD" id="SFLDS00003">
    <property type="entry name" value="Haloacid_Dehalogenase"/>
    <property type="match status" value="1"/>
</dbReference>
<evidence type="ECO:0000256" key="9">
    <source>
        <dbReference type="ARBA" id="ARBA00023136"/>
    </source>
</evidence>
<keyword evidence="6" id="KW-1278">Translocase</keyword>
<keyword evidence="5 12" id="KW-0479">Metal-binding</keyword>
<keyword evidence="12" id="KW-1003">Cell membrane</keyword>
<feature type="transmembrane region" description="Helical" evidence="12">
    <location>
        <begin position="40"/>
        <end position="59"/>
    </location>
</feature>
<evidence type="ECO:0000256" key="6">
    <source>
        <dbReference type="ARBA" id="ARBA00022967"/>
    </source>
</evidence>
<keyword evidence="4 12" id="KW-0812">Transmembrane</keyword>
<dbReference type="PATRIC" id="fig|1360.105.peg.2029"/>
<evidence type="ECO:0000256" key="4">
    <source>
        <dbReference type="ARBA" id="ARBA00022692"/>
    </source>
</evidence>
<dbReference type="InterPro" id="IPR001757">
    <property type="entry name" value="P_typ_ATPase"/>
</dbReference>
<dbReference type="InterPro" id="IPR023298">
    <property type="entry name" value="ATPase_P-typ_TM_dom_sf"/>
</dbReference>
<name>A0A0V8D0P0_LACLL</name>
<protein>
    <recommendedName>
        <fullName evidence="10">Cd(2+)-exporting ATPase</fullName>
        <ecNumber evidence="10">7.2.2.21</ecNumber>
    </recommendedName>
</protein>
<evidence type="ECO:0000256" key="3">
    <source>
        <dbReference type="ARBA" id="ARBA00022539"/>
    </source>
</evidence>
<dbReference type="Pfam" id="PF00122">
    <property type="entry name" value="E1-E2_ATPase"/>
    <property type="match status" value="1"/>
</dbReference>
<dbReference type="InterPro" id="IPR059000">
    <property type="entry name" value="ATPase_P-type_domA"/>
</dbReference>
<dbReference type="AlphaFoldDB" id="A0A0V8D0P0"/>
<evidence type="ECO:0000313" key="14">
    <source>
        <dbReference type="EMBL" id="KSU07108.1"/>
    </source>
</evidence>
<dbReference type="GO" id="GO:0046872">
    <property type="term" value="F:metal ion binding"/>
    <property type="evidence" value="ECO:0007669"/>
    <property type="project" value="UniProtKB-KW"/>
</dbReference>
<dbReference type="SUPFAM" id="SSF56784">
    <property type="entry name" value="HAD-like"/>
    <property type="match status" value="1"/>
</dbReference>
<feature type="transmembrane region" description="Helical" evidence="12">
    <location>
        <begin position="597"/>
        <end position="615"/>
    </location>
</feature>
<dbReference type="GO" id="GO:0005524">
    <property type="term" value="F:ATP binding"/>
    <property type="evidence" value="ECO:0007669"/>
    <property type="project" value="UniProtKB-UniRule"/>
</dbReference>
<gene>
    <name evidence="14" type="ORF">KF282_0777</name>
</gene>
<evidence type="ECO:0000256" key="12">
    <source>
        <dbReference type="RuleBase" id="RU362081"/>
    </source>
</evidence>
<dbReference type="InterPro" id="IPR036412">
    <property type="entry name" value="HAD-like_sf"/>
</dbReference>
<keyword evidence="7 12" id="KW-1133">Transmembrane helix</keyword>
<dbReference type="InterPro" id="IPR044492">
    <property type="entry name" value="P_typ_ATPase_HD_dom"/>
</dbReference>
<evidence type="ECO:0000256" key="8">
    <source>
        <dbReference type="ARBA" id="ARBA00023065"/>
    </source>
</evidence>
<evidence type="ECO:0000256" key="7">
    <source>
        <dbReference type="ARBA" id="ARBA00022989"/>
    </source>
</evidence>
<feature type="transmembrane region" description="Helical" evidence="12">
    <location>
        <begin position="565"/>
        <end position="591"/>
    </location>
</feature>
<dbReference type="CDD" id="cd02079">
    <property type="entry name" value="P-type_ATPase_HM"/>
    <property type="match status" value="1"/>
</dbReference>
<dbReference type="InterPro" id="IPR027256">
    <property type="entry name" value="P-typ_ATPase_IB"/>
</dbReference>
<evidence type="ECO:0000256" key="2">
    <source>
        <dbReference type="ARBA" id="ARBA00006024"/>
    </source>
</evidence>
<organism evidence="14 15">
    <name type="scientific">Lactococcus lactis subsp. lactis</name>
    <name type="common">Streptococcus lactis</name>
    <dbReference type="NCBI Taxonomy" id="1360"/>
    <lineage>
        <taxon>Bacteria</taxon>
        <taxon>Bacillati</taxon>
        <taxon>Bacillota</taxon>
        <taxon>Bacilli</taxon>
        <taxon>Lactobacillales</taxon>
        <taxon>Streptococcaceae</taxon>
        <taxon>Lactococcus</taxon>
    </lineage>
</organism>
<evidence type="ECO:0000313" key="15">
    <source>
        <dbReference type="Proteomes" id="UP000053058"/>
    </source>
</evidence>
<dbReference type="EC" id="7.2.2.21" evidence="10"/>
<dbReference type="NCBIfam" id="TIGR01525">
    <property type="entry name" value="ATPase-IB_hvy"/>
    <property type="match status" value="1"/>
</dbReference>
<evidence type="ECO:0000256" key="11">
    <source>
        <dbReference type="ARBA" id="ARBA00049338"/>
    </source>
</evidence>
<evidence type="ECO:0000256" key="10">
    <source>
        <dbReference type="ARBA" id="ARBA00039103"/>
    </source>
</evidence>
<dbReference type="PANTHER" id="PTHR48085">
    <property type="entry name" value="CADMIUM/ZINC-TRANSPORTING ATPASE HMA2-RELATED"/>
    <property type="match status" value="1"/>
</dbReference>
<dbReference type="PROSITE" id="PS01229">
    <property type="entry name" value="COF_2"/>
    <property type="match status" value="1"/>
</dbReference>
<evidence type="ECO:0000259" key="13">
    <source>
        <dbReference type="Pfam" id="PF00122"/>
    </source>
</evidence>
<comment type="similarity">
    <text evidence="2 12">Belongs to the cation transport ATPase (P-type) (TC 3.A.3) family. Type IB subfamily.</text>
</comment>
<keyword evidence="8" id="KW-0813">Transport</keyword>
<dbReference type="InterPro" id="IPR023214">
    <property type="entry name" value="HAD_sf"/>
</dbReference>
<dbReference type="InterPro" id="IPR023299">
    <property type="entry name" value="ATPase_P-typ_cyto_dom_N"/>
</dbReference>
<evidence type="ECO:0000256" key="5">
    <source>
        <dbReference type="ARBA" id="ARBA00022723"/>
    </source>
</evidence>
<dbReference type="Gene3D" id="3.40.1110.10">
    <property type="entry name" value="Calcium-transporting ATPase, cytoplasmic domain N"/>
    <property type="match status" value="1"/>
</dbReference>
<dbReference type="PROSITE" id="PS00154">
    <property type="entry name" value="ATPASE_E1_E2"/>
    <property type="match status" value="1"/>
</dbReference>
<accession>A0A0V8D0P0</accession>
<keyword evidence="3" id="KW-0104">Cadmium</keyword>
<dbReference type="SUPFAM" id="SSF81665">
    <property type="entry name" value="Calcium ATPase, transmembrane domain M"/>
    <property type="match status" value="1"/>
</dbReference>
<proteinExistence type="inferred from homology"/>
<dbReference type="GO" id="GO:0005886">
    <property type="term" value="C:plasma membrane"/>
    <property type="evidence" value="ECO:0007669"/>
    <property type="project" value="UniProtKB-SubCell"/>
</dbReference>
<dbReference type="InterPro" id="IPR051014">
    <property type="entry name" value="Cation_Transport_ATPase_IB"/>
</dbReference>
<dbReference type="NCBIfam" id="TIGR01494">
    <property type="entry name" value="ATPase_P-type"/>
    <property type="match status" value="1"/>
</dbReference>
<comment type="caution">
    <text evidence="14">The sequence shown here is derived from an EMBL/GenBank/DDBJ whole genome shotgun (WGS) entry which is preliminary data.</text>
</comment>
<sequence>MAKITLDFQKRLQQHSNHLVILSAILIVLGYLGKYGVNQIWIWNSTMIIASIIGFIPVAIHAYQAIKVKQISIDLLVSIAVIGALFIGEYEESAIVTFLFSFGGFLEKKTLEKTRSSIKELTNMAPSTALSADGEEMGIDEVEIGDKLLVKTGRQIPVDGRIYQGSGYVNEASITGESREIRKEAGTKVFAGSILENGTIYVEAEKVGEDTTFGKIIELVEEAQDTKSPAEKFIDRFAKYYTPAVLVIAAITWVFSHNLELAITILVLGCPGALVIGAPVSNVAGIGNGAKRGVLIKGGDVMNTFSHIDTLLFDKTGTLTKGNTEVVVVKNYGASKELIDAVASAENESDHPLATAVVRMIGKFNPIKFKKTDVVKGQGIIADDLLIGNEKMMVVNHITISPEQKQDITEITDSGASVVLVAADNRLQLIYGIADEIRSGVKESLEELHHEGISRMIMLTGDNETTAKAVAAQLGIDEVRANLMPEEKAEVVKSLKNSGKKIAFIGDGVNDSPSLALANIGIAMGSGTDTAIETSDIVLMKSSFDELVHAYGLSKRTVANMTQNIVIAIVVVLFLLAGLILGGTGLVPSFVNMGTGMFVHEASILIVIVNGMRLIRYREK</sequence>
<dbReference type="InterPro" id="IPR018303">
    <property type="entry name" value="ATPase_P-typ_P_site"/>
</dbReference>
<dbReference type="SFLD" id="SFLDG00002">
    <property type="entry name" value="C1.7:_P-type_atpase_like"/>
    <property type="match status" value="1"/>
</dbReference>
<dbReference type="PRINTS" id="PR00120">
    <property type="entry name" value="HATPASE"/>
</dbReference>
<dbReference type="InterPro" id="IPR008250">
    <property type="entry name" value="ATPase_P-typ_transduc_dom_A_sf"/>
</dbReference>
<keyword evidence="9 12" id="KW-0472">Membrane</keyword>
<dbReference type="GO" id="GO:0008551">
    <property type="term" value="F:P-type cadmium transporter activity"/>
    <property type="evidence" value="ECO:0007669"/>
    <property type="project" value="UniProtKB-EC"/>
</dbReference>
<dbReference type="SFLD" id="SFLDF00027">
    <property type="entry name" value="p-type_atpase"/>
    <property type="match status" value="1"/>
</dbReference>
<dbReference type="FunFam" id="2.70.150.10:FF:000002">
    <property type="entry name" value="Copper-transporting ATPase 1, putative"/>
    <property type="match status" value="1"/>
</dbReference>
<dbReference type="Gene3D" id="2.70.150.10">
    <property type="entry name" value="Calcium-transporting ATPase, cytoplasmic transduction domain A"/>
    <property type="match status" value="1"/>
</dbReference>
<feature type="transmembrane region" description="Helical" evidence="12">
    <location>
        <begin position="16"/>
        <end position="34"/>
    </location>
</feature>
<dbReference type="NCBIfam" id="TIGR01511">
    <property type="entry name" value="ATPase-IB1_Cu"/>
    <property type="match status" value="1"/>
</dbReference>
<reference evidence="15" key="1">
    <citation type="submission" date="2015-10" db="EMBL/GenBank/DDBJ databases">
        <title>Draft Genome Sequences of 11 Lactococcus lactis subspecies cremoris strains.</title>
        <authorList>
            <person name="Wels M."/>
            <person name="Backus L."/>
            <person name="Boekhorst J."/>
            <person name="Dijkstra A."/>
            <person name="Beerthuizen M."/>
            <person name="Kelly W."/>
            <person name="Siezen R."/>
            <person name="Bachmann H."/>
            <person name="Van Hijum S."/>
        </authorList>
    </citation>
    <scope>NUCLEOTIDE SEQUENCE [LARGE SCALE GENOMIC DNA]</scope>
    <source>
        <strain evidence="15">KF282</strain>
    </source>
</reference>
<dbReference type="RefSeq" id="WP_058219240.1">
    <property type="nucleotide sequence ID" value="NZ_LKLN01000017.1"/>
</dbReference>
<dbReference type="EMBL" id="LKLN01000017">
    <property type="protein sequence ID" value="KSU07108.1"/>
    <property type="molecule type" value="Genomic_DNA"/>
</dbReference>
<dbReference type="Proteomes" id="UP000053058">
    <property type="component" value="Unassembled WGS sequence"/>
</dbReference>
<keyword evidence="12" id="KW-0547">Nucleotide-binding</keyword>
<feature type="domain" description="P-type ATPase A" evidence="13">
    <location>
        <begin position="134"/>
        <end position="221"/>
    </location>
</feature>
<comment type="subcellular location">
    <subcellularLocation>
        <location evidence="1">Cell membrane</location>
        <topology evidence="1">Multi-pass membrane protein</topology>
    </subcellularLocation>
</comment>
<dbReference type="PANTHER" id="PTHR48085:SF5">
    <property type="entry name" value="CADMIUM_ZINC-TRANSPORTING ATPASE HMA4-RELATED"/>
    <property type="match status" value="1"/>
</dbReference>
<evidence type="ECO:0000256" key="1">
    <source>
        <dbReference type="ARBA" id="ARBA00004651"/>
    </source>
</evidence>
<keyword evidence="12" id="KW-0067">ATP-binding</keyword>
<dbReference type="PRINTS" id="PR00119">
    <property type="entry name" value="CATATPASE"/>
</dbReference>
<dbReference type="SUPFAM" id="SSF81653">
    <property type="entry name" value="Calcium ATPase, transduction domain A"/>
    <property type="match status" value="1"/>
</dbReference>
<keyword evidence="8" id="KW-0406">Ion transport</keyword>
<dbReference type="Gene3D" id="3.40.50.1000">
    <property type="entry name" value="HAD superfamily/HAD-like"/>
    <property type="match status" value="1"/>
</dbReference>
<feature type="transmembrane region" description="Helical" evidence="12">
    <location>
        <begin position="261"/>
        <end position="287"/>
    </location>
</feature>